<dbReference type="AlphaFoldDB" id="A0A5C6E3V7"/>
<reference evidence="2 3" key="1">
    <citation type="submission" date="2019-02" db="EMBL/GenBank/DDBJ databases">
        <title>Deep-cultivation of Planctomycetes and their phenomic and genomic characterization uncovers novel biology.</title>
        <authorList>
            <person name="Wiegand S."/>
            <person name="Jogler M."/>
            <person name="Boedeker C."/>
            <person name="Pinto D."/>
            <person name="Vollmers J."/>
            <person name="Rivas-Marin E."/>
            <person name="Kohn T."/>
            <person name="Peeters S.H."/>
            <person name="Heuer A."/>
            <person name="Rast P."/>
            <person name="Oberbeckmann S."/>
            <person name="Bunk B."/>
            <person name="Jeske O."/>
            <person name="Meyerdierks A."/>
            <person name="Storesund J.E."/>
            <person name="Kallscheuer N."/>
            <person name="Luecker S."/>
            <person name="Lage O.M."/>
            <person name="Pohl T."/>
            <person name="Merkel B.J."/>
            <person name="Hornburger P."/>
            <person name="Mueller R.-W."/>
            <person name="Bruemmer F."/>
            <person name="Labrenz M."/>
            <person name="Spormann A.M."/>
            <person name="Op Den Camp H."/>
            <person name="Overmann J."/>
            <person name="Amann R."/>
            <person name="Jetten M.S.M."/>
            <person name="Mascher T."/>
            <person name="Medema M.H."/>
            <person name="Devos D.P."/>
            <person name="Kaster A.-K."/>
            <person name="Ovreas L."/>
            <person name="Rohde M."/>
            <person name="Galperin M.Y."/>
            <person name="Jogler C."/>
        </authorList>
    </citation>
    <scope>NUCLEOTIDE SEQUENCE [LARGE SCALE GENOMIC DNA]</scope>
    <source>
        <strain evidence="2 3">Poly51</strain>
    </source>
</reference>
<feature type="transmembrane region" description="Helical" evidence="1">
    <location>
        <begin position="38"/>
        <end position="56"/>
    </location>
</feature>
<evidence type="ECO:0000313" key="3">
    <source>
        <dbReference type="Proteomes" id="UP000318288"/>
    </source>
</evidence>
<sequence>MTCTGGRLARFLKWNVFTPSPVMSAVIRLNEMRLTIRRSLVIVAVFAILFATPVMLHRRLEDELSVIRAIEKKHDVHFLVVNLSHQPRHSGGYHRMIDGKFVPTAGRAWRNDATPNCLSFLPVSLQIYCFSPITSVQLDMDVLGEGVLDDLQVLRSLKSVSIIRDSPDSPALARMRERFPGLDIHEPMRLWGPLGTKAGGSPGTPPTSHP</sequence>
<keyword evidence="1" id="KW-0472">Membrane</keyword>
<keyword evidence="3" id="KW-1185">Reference proteome</keyword>
<evidence type="ECO:0000256" key="1">
    <source>
        <dbReference type="SAM" id="Phobius"/>
    </source>
</evidence>
<comment type="caution">
    <text evidence="2">The sequence shown here is derived from an EMBL/GenBank/DDBJ whole genome shotgun (WGS) entry which is preliminary data.</text>
</comment>
<accession>A0A5C6E3V7</accession>
<organism evidence="2 3">
    <name type="scientific">Rubripirellula tenax</name>
    <dbReference type="NCBI Taxonomy" id="2528015"/>
    <lineage>
        <taxon>Bacteria</taxon>
        <taxon>Pseudomonadati</taxon>
        <taxon>Planctomycetota</taxon>
        <taxon>Planctomycetia</taxon>
        <taxon>Pirellulales</taxon>
        <taxon>Pirellulaceae</taxon>
        <taxon>Rubripirellula</taxon>
    </lineage>
</organism>
<evidence type="ECO:0000313" key="2">
    <source>
        <dbReference type="EMBL" id="TWU43582.1"/>
    </source>
</evidence>
<gene>
    <name evidence="2" type="ORF">Poly51_63240</name>
</gene>
<dbReference type="EMBL" id="SJPW01000020">
    <property type="protein sequence ID" value="TWU43582.1"/>
    <property type="molecule type" value="Genomic_DNA"/>
</dbReference>
<dbReference type="Proteomes" id="UP000318288">
    <property type="component" value="Unassembled WGS sequence"/>
</dbReference>
<keyword evidence="1" id="KW-0812">Transmembrane</keyword>
<proteinExistence type="predicted"/>
<protein>
    <submittedName>
        <fullName evidence="2">Uncharacterized protein</fullName>
    </submittedName>
</protein>
<keyword evidence="1" id="KW-1133">Transmembrane helix</keyword>
<name>A0A5C6E3V7_9BACT</name>